<dbReference type="Pfam" id="PF04238">
    <property type="entry name" value="DUF420"/>
    <property type="match status" value="1"/>
</dbReference>
<dbReference type="PANTHER" id="PTHR37692:SF1">
    <property type="entry name" value="DUF420 DOMAIN-CONTAINING PROTEIN"/>
    <property type="match status" value="1"/>
</dbReference>
<dbReference type="InterPro" id="IPR018247">
    <property type="entry name" value="EF_Hand_1_Ca_BS"/>
</dbReference>
<evidence type="ECO:0000313" key="2">
    <source>
        <dbReference type="EMBL" id="RED96240.1"/>
    </source>
</evidence>
<reference evidence="2 3" key="1">
    <citation type="submission" date="2018-07" db="EMBL/GenBank/DDBJ databases">
        <title>Genomic Encyclopedia of Type Strains, Phase IV (KMG-IV): sequencing the most valuable type-strain genomes for metagenomic binning, comparative biology and taxonomic classification.</title>
        <authorList>
            <person name="Goeker M."/>
        </authorList>
    </citation>
    <scope>NUCLEOTIDE SEQUENCE [LARGE SCALE GENOMIC DNA]</scope>
    <source>
        <strain evidence="2 3">DSM 4134</strain>
    </source>
</reference>
<dbReference type="Proteomes" id="UP000256779">
    <property type="component" value="Unassembled WGS sequence"/>
</dbReference>
<evidence type="ECO:0000313" key="3">
    <source>
        <dbReference type="Proteomes" id="UP000256779"/>
    </source>
</evidence>
<proteinExistence type="predicted"/>
<sequence length="184" mass="20307">MINVIIGVSIAIPLVVAILLFAPFKLNLEGATWVSFLPTFNAIANSTTSVLLVLALIAIKKKKVALHRNLMLSCLVLGALFLVSYVTYHASSPSTIFGDLDHNGELSEMELSEAGMMRTVYIVVLLSHIGLSIVVVPFVLLAFYYALNDKISQHRKIVKYTFPIWLYVSVTGVIVYLLISPYYA</sequence>
<feature type="transmembrane region" description="Helical" evidence="1">
    <location>
        <begin position="70"/>
        <end position="88"/>
    </location>
</feature>
<dbReference type="PROSITE" id="PS00018">
    <property type="entry name" value="EF_HAND_1"/>
    <property type="match status" value="1"/>
</dbReference>
<keyword evidence="1" id="KW-0472">Membrane</keyword>
<accession>A0A3D9L017</accession>
<feature type="transmembrane region" description="Helical" evidence="1">
    <location>
        <begin position="120"/>
        <end position="145"/>
    </location>
</feature>
<keyword evidence="1" id="KW-1133">Transmembrane helix</keyword>
<dbReference type="InterPro" id="IPR007352">
    <property type="entry name" value="DUF420"/>
</dbReference>
<gene>
    <name evidence="2" type="ORF">C7460_115131</name>
</gene>
<keyword evidence="3" id="KW-1185">Reference proteome</keyword>
<dbReference type="AlphaFoldDB" id="A0A3D9L017"/>
<name>A0A3D9L017_MARFU</name>
<comment type="caution">
    <text evidence="2">The sequence shown here is derived from an EMBL/GenBank/DDBJ whole genome shotgun (WGS) entry which is preliminary data.</text>
</comment>
<organism evidence="2 3">
    <name type="scientific">Marinoscillum furvescens DSM 4134</name>
    <dbReference type="NCBI Taxonomy" id="1122208"/>
    <lineage>
        <taxon>Bacteria</taxon>
        <taxon>Pseudomonadati</taxon>
        <taxon>Bacteroidota</taxon>
        <taxon>Cytophagia</taxon>
        <taxon>Cytophagales</taxon>
        <taxon>Reichenbachiellaceae</taxon>
        <taxon>Marinoscillum</taxon>
    </lineage>
</organism>
<dbReference type="PANTHER" id="PTHR37692">
    <property type="entry name" value="HYPOTHETICAL MEMBRANE SPANNING PROTEIN"/>
    <property type="match status" value="1"/>
</dbReference>
<feature type="transmembrane region" description="Helical" evidence="1">
    <location>
        <begin position="157"/>
        <end position="179"/>
    </location>
</feature>
<evidence type="ECO:0000256" key="1">
    <source>
        <dbReference type="SAM" id="Phobius"/>
    </source>
</evidence>
<feature type="transmembrane region" description="Helical" evidence="1">
    <location>
        <begin position="5"/>
        <end position="24"/>
    </location>
</feature>
<keyword evidence="1" id="KW-0812">Transmembrane</keyword>
<dbReference type="EMBL" id="QREG01000015">
    <property type="protein sequence ID" value="RED96240.1"/>
    <property type="molecule type" value="Genomic_DNA"/>
</dbReference>
<feature type="transmembrane region" description="Helical" evidence="1">
    <location>
        <begin position="36"/>
        <end position="58"/>
    </location>
</feature>
<protein>
    <submittedName>
        <fullName evidence="2">Putative membrane protein</fullName>
    </submittedName>
</protein>